<keyword evidence="3" id="KW-1185">Reference proteome</keyword>
<dbReference type="AlphaFoldDB" id="A0A1B2M2P3"/>
<proteinExistence type="predicted"/>
<dbReference type="OrthoDB" id="9808310at2"/>
<dbReference type="RefSeq" id="WP_067557872.1">
    <property type="nucleotide sequence ID" value="NZ_CP016895.1"/>
</dbReference>
<dbReference type="InterPro" id="IPR004675">
    <property type="entry name" value="AhpD_core"/>
</dbReference>
<dbReference type="STRING" id="1789224.BFG52_14670"/>
<organism evidence="2 3">
    <name type="scientific">Acinetobacter larvae</name>
    <dbReference type="NCBI Taxonomy" id="1789224"/>
    <lineage>
        <taxon>Bacteria</taxon>
        <taxon>Pseudomonadati</taxon>
        <taxon>Pseudomonadota</taxon>
        <taxon>Gammaproteobacteria</taxon>
        <taxon>Moraxellales</taxon>
        <taxon>Moraxellaceae</taxon>
        <taxon>Acinetobacter</taxon>
    </lineage>
</organism>
<dbReference type="Gene3D" id="1.20.1290.10">
    <property type="entry name" value="AhpD-like"/>
    <property type="match status" value="1"/>
</dbReference>
<dbReference type="Pfam" id="PF02627">
    <property type="entry name" value="CMD"/>
    <property type="match status" value="1"/>
</dbReference>
<keyword evidence="2" id="KW-0560">Oxidoreductase</keyword>
<accession>A0A1B2M2P3</accession>
<evidence type="ECO:0000259" key="1">
    <source>
        <dbReference type="Pfam" id="PF02627"/>
    </source>
</evidence>
<dbReference type="PANTHER" id="PTHR35446">
    <property type="entry name" value="SI:CH211-175M2.5"/>
    <property type="match status" value="1"/>
</dbReference>
<dbReference type="KEGG" id="ala:BFG52_14670"/>
<reference evidence="2 3" key="1">
    <citation type="submission" date="2016-08" db="EMBL/GenBank/DDBJ databases">
        <authorList>
            <person name="Seilhamer J.J."/>
        </authorList>
    </citation>
    <scope>NUCLEOTIDE SEQUENCE [LARGE SCALE GENOMIC DNA]</scope>
    <source>
        <strain evidence="2 3">BRTC-1</strain>
    </source>
</reference>
<dbReference type="SUPFAM" id="SSF69118">
    <property type="entry name" value="AhpD-like"/>
    <property type="match status" value="1"/>
</dbReference>
<dbReference type="EMBL" id="CP016895">
    <property type="protein sequence ID" value="AOA59468.1"/>
    <property type="molecule type" value="Genomic_DNA"/>
</dbReference>
<protein>
    <submittedName>
        <fullName evidence="2">Alkylhydroperoxidase</fullName>
    </submittedName>
</protein>
<dbReference type="GO" id="GO:0051920">
    <property type="term" value="F:peroxiredoxin activity"/>
    <property type="evidence" value="ECO:0007669"/>
    <property type="project" value="InterPro"/>
</dbReference>
<gene>
    <name evidence="2" type="ORF">BFG52_14670</name>
</gene>
<dbReference type="PANTHER" id="PTHR35446:SF3">
    <property type="entry name" value="CMD DOMAIN-CONTAINING PROTEIN"/>
    <property type="match status" value="1"/>
</dbReference>
<dbReference type="Proteomes" id="UP000093391">
    <property type="component" value="Chromosome"/>
</dbReference>
<dbReference type="InterPro" id="IPR003779">
    <property type="entry name" value="CMD-like"/>
</dbReference>
<feature type="domain" description="Carboxymuconolactone decarboxylase-like" evidence="1">
    <location>
        <begin position="49"/>
        <end position="117"/>
    </location>
</feature>
<dbReference type="NCBIfam" id="TIGR00778">
    <property type="entry name" value="ahpD_dom"/>
    <property type="match status" value="1"/>
</dbReference>
<name>A0A1B2M2P3_9GAMM</name>
<sequence>MSYFAPLRIDQAATALQQRLTTAQQQNGFHSNLLGVLAYSAQALQSYQFLGEINAQSSLNVAQREVVQLVAATHNGCRFCVAGHSALAKHKAKMTAQSIQALRLRQSLADPALNALADFAGLVLQHKGAVATAQIEAFFAAGYSQQQALDVLLGLSLATLCNYANNLARTPLNSQLSAYQWEPADA</sequence>
<evidence type="ECO:0000313" key="2">
    <source>
        <dbReference type="EMBL" id="AOA59468.1"/>
    </source>
</evidence>
<keyword evidence="2" id="KW-0575">Peroxidase</keyword>
<dbReference type="InterPro" id="IPR029032">
    <property type="entry name" value="AhpD-like"/>
</dbReference>
<evidence type="ECO:0000313" key="3">
    <source>
        <dbReference type="Proteomes" id="UP000093391"/>
    </source>
</evidence>